<keyword evidence="2" id="KW-0175">Coiled coil</keyword>
<proteinExistence type="inferred from homology"/>
<dbReference type="OrthoDB" id="26387at2759"/>
<sequence>GRPQASRIYEPMHMQYMVEEFLNVLIVLVSERHVATGKNTLDMARREIVHGCLSSISYSELSKKIPERLAENTEFDNLLQQMADFRGPTGIMDFGQYELKDEYLDEVDPYFIHYSRNQREEIEEVLRERLRKRMRKNTDGASDVVDYSPPKLETVRFGPFQRIGMALHTPLACQVLFYALLHATHTSGDLLSETMVDEALHLIVIALEDGQHGAVAREIGMSDSSGRGGLWKYALEQGYPAGRGTPMNLLGLVLTLGLKPEMKQWKNKLDYIYQLFRKGGPRIVSCIDDYYAKLEATPMGSRVLKSAAEEAKAAERKKQAAKARQAAIMAEFASQQQSFMSQYGDEFAELTDDESLDEHGAADALAGADDKGKSADTQRVHQPLWSAPCGACIVCQEECDGLRPYGSLALIQANRAVRTAPLADAAHVIDILRLPSGLDTSISGVGADASEGPSDMADAVQGKSTGQARTTDQLRVMNQIA</sequence>
<keyword evidence="1" id="KW-0862">Zinc</keyword>
<keyword evidence="1" id="KW-0479">Metal-binding</keyword>
<feature type="domain" description="E3 ubiquitin-protein ligase UBR1-like winged-helix" evidence="4">
    <location>
        <begin position="44"/>
        <end position="137"/>
    </location>
</feature>
<dbReference type="GO" id="GO:0005737">
    <property type="term" value="C:cytoplasm"/>
    <property type="evidence" value="ECO:0007669"/>
    <property type="project" value="TreeGrafter"/>
</dbReference>
<evidence type="ECO:0000256" key="1">
    <source>
        <dbReference type="RuleBase" id="RU366018"/>
    </source>
</evidence>
<dbReference type="GO" id="GO:0061630">
    <property type="term" value="F:ubiquitin protein ligase activity"/>
    <property type="evidence" value="ECO:0007669"/>
    <property type="project" value="UniProtKB-UniRule"/>
</dbReference>
<dbReference type="SUPFAM" id="SSF46785">
    <property type="entry name" value="Winged helix' DNA-binding domain"/>
    <property type="match status" value="1"/>
</dbReference>
<dbReference type="AlphaFoldDB" id="A0A9W8HT65"/>
<dbReference type="InterPro" id="IPR042065">
    <property type="entry name" value="E3_ELL-like"/>
</dbReference>
<comment type="similarity">
    <text evidence="1">Belongs to the E3 ubiquitin-protein ligase UBR1-like family.</text>
</comment>
<evidence type="ECO:0000313" key="5">
    <source>
        <dbReference type="EMBL" id="KAJ2792749.1"/>
    </source>
</evidence>
<dbReference type="GO" id="GO:0016567">
    <property type="term" value="P:protein ubiquitination"/>
    <property type="evidence" value="ECO:0007669"/>
    <property type="project" value="UniProtKB-UniRule"/>
</dbReference>
<feature type="region of interest" description="Disordered" evidence="3">
    <location>
        <begin position="447"/>
        <end position="468"/>
    </location>
</feature>
<gene>
    <name evidence="5" type="primary">UBR1_3</name>
    <name evidence="5" type="ORF">H4R20_006729</name>
</gene>
<keyword evidence="6" id="KW-1185">Reference proteome</keyword>
<keyword evidence="1" id="KW-0833">Ubl conjugation pathway</keyword>
<comment type="pathway">
    <text evidence="1">Protein modification; protein ubiquitination.</text>
</comment>
<keyword evidence="1" id="KW-0863">Zinc-finger</keyword>
<organism evidence="5 6">
    <name type="scientific">Coemansia guatemalensis</name>
    <dbReference type="NCBI Taxonomy" id="2761395"/>
    <lineage>
        <taxon>Eukaryota</taxon>
        <taxon>Fungi</taxon>
        <taxon>Fungi incertae sedis</taxon>
        <taxon>Zoopagomycota</taxon>
        <taxon>Kickxellomycotina</taxon>
        <taxon>Kickxellomycetes</taxon>
        <taxon>Kickxellales</taxon>
        <taxon>Kickxellaceae</taxon>
        <taxon>Coemansia</taxon>
    </lineage>
</organism>
<feature type="non-terminal residue" evidence="5">
    <location>
        <position position="1"/>
    </location>
</feature>
<dbReference type="EMBL" id="JANBUO010003125">
    <property type="protein sequence ID" value="KAJ2792749.1"/>
    <property type="molecule type" value="Genomic_DNA"/>
</dbReference>
<protein>
    <recommendedName>
        <fullName evidence="1">E3 ubiquitin-protein ligase</fullName>
        <ecNumber evidence="1">2.3.2.27</ecNumber>
    </recommendedName>
</protein>
<evidence type="ECO:0000313" key="6">
    <source>
        <dbReference type="Proteomes" id="UP001140094"/>
    </source>
</evidence>
<keyword evidence="1 5" id="KW-0808">Transferase</keyword>
<dbReference type="InterPro" id="IPR055194">
    <property type="entry name" value="UBR1-like_WH"/>
</dbReference>
<dbReference type="GO" id="GO:0000151">
    <property type="term" value="C:ubiquitin ligase complex"/>
    <property type="evidence" value="ECO:0007669"/>
    <property type="project" value="TreeGrafter"/>
</dbReference>
<dbReference type="InterPro" id="IPR036390">
    <property type="entry name" value="WH_DNA-bd_sf"/>
</dbReference>
<dbReference type="PANTHER" id="PTHR21497">
    <property type="entry name" value="UBIQUITIN LIGASE E3 ALPHA-RELATED"/>
    <property type="match status" value="1"/>
</dbReference>
<dbReference type="GO" id="GO:0071596">
    <property type="term" value="P:ubiquitin-dependent protein catabolic process via the N-end rule pathway"/>
    <property type="evidence" value="ECO:0007669"/>
    <property type="project" value="UniProtKB-UniRule"/>
</dbReference>
<accession>A0A9W8HT65</accession>
<dbReference type="Proteomes" id="UP001140094">
    <property type="component" value="Unassembled WGS sequence"/>
</dbReference>
<feature type="non-terminal residue" evidence="5">
    <location>
        <position position="481"/>
    </location>
</feature>
<evidence type="ECO:0000259" key="4">
    <source>
        <dbReference type="Pfam" id="PF22960"/>
    </source>
</evidence>
<reference evidence="5" key="1">
    <citation type="submission" date="2022-07" db="EMBL/GenBank/DDBJ databases">
        <title>Phylogenomic reconstructions and comparative analyses of Kickxellomycotina fungi.</title>
        <authorList>
            <person name="Reynolds N.K."/>
            <person name="Stajich J.E."/>
            <person name="Barry K."/>
            <person name="Grigoriev I.V."/>
            <person name="Crous P."/>
            <person name="Smith M.E."/>
        </authorList>
    </citation>
    <scope>NUCLEOTIDE SEQUENCE</scope>
    <source>
        <strain evidence="5">NRRL 1565</strain>
    </source>
</reference>
<comment type="function">
    <text evidence="1">Ubiquitin ligase protein which is a component of the N-end rule pathway. Recognizes and binds to proteins bearing specific N-terminal residues that are destabilizing according to the N-end rule, leading to their ubiquitination and subsequent degradation.</text>
</comment>
<dbReference type="PANTHER" id="PTHR21497:SF24">
    <property type="entry name" value="E3 UBIQUITIN-PROTEIN LIGASE UBR1"/>
    <property type="match status" value="1"/>
</dbReference>
<evidence type="ECO:0000256" key="2">
    <source>
        <dbReference type="SAM" id="Coils"/>
    </source>
</evidence>
<feature type="coiled-coil region" evidence="2">
    <location>
        <begin position="304"/>
        <end position="331"/>
    </location>
</feature>
<dbReference type="Gene3D" id="1.10.10.2670">
    <property type="entry name" value="E3 ubiquitin-protein ligase"/>
    <property type="match status" value="1"/>
</dbReference>
<comment type="catalytic activity">
    <reaction evidence="1">
        <text>S-ubiquitinyl-[E2 ubiquitin-conjugating enzyme]-L-cysteine + [acceptor protein]-L-lysine = [E2 ubiquitin-conjugating enzyme]-L-cysteine + N(6)-ubiquitinyl-[acceptor protein]-L-lysine.</text>
        <dbReference type="EC" id="2.3.2.27"/>
    </reaction>
</comment>
<dbReference type="GO" id="GO:0008270">
    <property type="term" value="F:zinc ion binding"/>
    <property type="evidence" value="ECO:0007669"/>
    <property type="project" value="UniProtKB-UniRule"/>
</dbReference>
<evidence type="ECO:0000256" key="3">
    <source>
        <dbReference type="SAM" id="MobiDB-lite"/>
    </source>
</evidence>
<comment type="caution">
    <text evidence="5">The sequence shown here is derived from an EMBL/GenBank/DDBJ whole genome shotgun (WGS) entry which is preliminary data.</text>
</comment>
<name>A0A9W8HT65_9FUNG</name>
<keyword evidence="5" id="KW-0012">Acyltransferase</keyword>
<dbReference type="InterPro" id="IPR039164">
    <property type="entry name" value="UBR1-like"/>
</dbReference>
<dbReference type="Pfam" id="PF22960">
    <property type="entry name" value="WHD_UBR1"/>
    <property type="match status" value="1"/>
</dbReference>
<dbReference type="EC" id="2.3.2.27" evidence="1"/>